<protein>
    <submittedName>
        <fullName evidence="2">Uncharacterized protein</fullName>
    </submittedName>
</protein>
<feature type="compositionally biased region" description="Low complexity" evidence="1">
    <location>
        <begin position="32"/>
        <end position="47"/>
    </location>
</feature>
<reference evidence="2 3" key="1">
    <citation type="journal article" date="2018" name="PLoS Genet.">
        <title>Repeat elements organise 3D genome structure and mediate transcription in the filamentous fungus Epichloe festucae.</title>
        <authorList>
            <person name="Winter D.J."/>
            <person name="Ganley A.R.D."/>
            <person name="Young C.A."/>
            <person name="Liachko I."/>
            <person name="Schardl C.L."/>
            <person name="Dupont P.Y."/>
            <person name="Berry D."/>
            <person name="Ram A."/>
            <person name="Scott B."/>
            <person name="Cox M.P."/>
        </authorList>
    </citation>
    <scope>NUCLEOTIDE SEQUENCE [LARGE SCALE GENOMIC DNA]</scope>
    <source>
        <strain evidence="2 3">Fl1</strain>
    </source>
</reference>
<evidence type="ECO:0000313" key="3">
    <source>
        <dbReference type="Proteomes" id="UP000594364"/>
    </source>
</evidence>
<dbReference type="EMBL" id="CP031388">
    <property type="protein sequence ID" value="QPH03818.1"/>
    <property type="molecule type" value="Genomic_DNA"/>
</dbReference>
<organism evidence="2 3">
    <name type="scientific">Epichloe festucae (strain Fl1)</name>
    <dbReference type="NCBI Taxonomy" id="877507"/>
    <lineage>
        <taxon>Eukaryota</taxon>
        <taxon>Fungi</taxon>
        <taxon>Dikarya</taxon>
        <taxon>Ascomycota</taxon>
        <taxon>Pezizomycotina</taxon>
        <taxon>Sordariomycetes</taxon>
        <taxon>Hypocreomycetidae</taxon>
        <taxon>Hypocreales</taxon>
        <taxon>Clavicipitaceae</taxon>
        <taxon>Epichloe</taxon>
    </lineage>
</organism>
<proteinExistence type="predicted"/>
<dbReference type="AlphaFoldDB" id="A0A7S9PW90"/>
<feature type="region of interest" description="Disordered" evidence="1">
    <location>
        <begin position="29"/>
        <end position="116"/>
    </location>
</feature>
<gene>
    <name evidence="2" type="ORF">C2857_000194</name>
</gene>
<evidence type="ECO:0000313" key="2">
    <source>
        <dbReference type="EMBL" id="QPH03818.1"/>
    </source>
</evidence>
<name>A0A7S9PW90_EPIFF</name>
<dbReference type="Proteomes" id="UP000594364">
    <property type="component" value="Chromosome 4"/>
</dbReference>
<sequence>MKPMPEGMQQNTHFEYEVEVQKVRASVFPPASSSYSDTTSSSSSSSSPMNHPMSTFPDGAPSVHQVLQRVMESLNGQDLDNGPIRRVDGANHPGVPGAQRLAGTPRTRCSVSADDP</sequence>
<evidence type="ECO:0000256" key="1">
    <source>
        <dbReference type="SAM" id="MobiDB-lite"/>
    </source>
</evidence>
<keyword evidence="3" id="KW-1185">Reference proteome</keyword>
<accession>A0A7S9PW90</accession>